<keyword evidence="2" id="KW-1133">Transmembrane helix</keyword>
<protein>
    <submittedName>
        <fullName evidence="5">Diguanylate cyclase (GGDEF)-like protein</fullName>
    </submittedName>
</protein>
<feature type="transmembrane region" description="Helical" evidence="2">
    <location>
        <begin position="40"/>
        <end position="61"/>
    </location>
</feature>
<dbReference type="AlphaFoldDB" id="A0A420XLP7"/>
<dbReference type="PANTHER" id="PTHR44757">
    <property type="entry name" value="DIGUANYLATE CYCLASE DGCP"/>
    <property type="match status" value="1"/>
</dbReference>
<evidence type="ECO:0000256" key="1">
    <source>
        <dbReference type="SAM" id="MobiDB-lite"/>
    </source>
</evidence>
<dbReference type="InterPro" id="IPR000160">
    <property type="entry name" value="GGDEF_dom"/>
</dbReference>
<dbReference type="EMBL" id="RBWV01000015">
    <property type="protein sequence ID" value="RKS69358.1"/>
    <property type="molecule type" value="Genomic_DNA"/>
</dbReference>
<comment type="caution">
    <text evidence="5">The sequence shown here is derived from an EMBL/GenBank/DDBJ whole genome shotgun (WGS) entry which is preliminary data.</text>
</comment>
<feature type="transmembrane region" description="Helical" evidence="2">
    <location>
        <begin position="73"/>
        <end position="91"/>
    </location>
</feature>
<dbReference type="InParanoid" id="A0A420XLP7"/>
<dbReference type="InterPro" id="IPR043128">
    <property type="entry name" value="Rev_trsase/Diguanyl_cyclase"/>
</dbReference>
<dbReference type="CDD" id="cd01948">
    <property type="entry name" value="EAL"/>
    <property type="match status" value="1"/>
</dbReference>
<feature type="compositionally biased region" description="Polar residues" evidence="1">
    <location>
        <begin position="759"/>
        <end position="769"/>
    </location>
</feature>
<dbReference type="OrthoDB" id="23692at2"/>
<dbReference type="InterPro" id="IPR052155">
    <property type="entry name" value="Biofilm_reg_signaling"/>
</dbReference>
<dbReference type="SMART" id="SM00267">
    <property type="entry name" value="GGDEF"/>
    <property type="match status" value="1"/>
</dbReference>
<feature type="transmembrane region" description="Helical" evidence="2">
    <location>
        <begin position="103"/>
        <end position="120"/>
    </location>
</feature>
<feature type="region of interest" description="Disordered" evidence="1">
    <location>
        <begin position="742"/>
        <end position="769"/>
    </location>
</feature>
<dbReference type="Pfam" id="PF00990">
    <property type="entry name" value="GGDEF"/>
    <property type="match status" value="1"/>
</dbReference>
<dbReference type="InterPro" id="IPR035919">
    <property type="entry name" value="EAL_sf"/>
</dbReference>
<feature type="transmembrane region" description="Helical" evidence="2">
    <location>
        <begin position="140"/>
        <end position="160"/>
    </location>
</feature>
<dbReference type="SMART" id="SM00052">
    <property type="entry name" value="EAL"/>
    <property type="match status" value="1"/>
</dbReference>
<dbReference type="PROSITE" id="PS50887">
    <property type="entry name" value="GGDEF"/>
    <property type="match status" value="1"/>
</dbReference>
<feature type="transmembrane region" description="Helical" evidence="2">
    <location>
        <begin position="6"/>
        <end position="28"/>
    </location>
</feature>
<dbReference type="Gene3D" id="3.30.70.270">
    <property type="match status" value="1"/>
</dbReference>
<dbReference type="RefSeq" id="WP_121194779.1">
    <property type="nucleotide sequence ID" value="NZ_RBWV01000015.1"/>
</dbReference>
<evidence type="ECO:0000313" key="6">
    <source>
        <dbReference type="Proteomes" id="UP000281955"/>
    </source>
</evidence>
<evidence type="ECO:0000256" key="2">
    <source>
        <dbReference type="SAM" id="Phobius"/>
    </source>
</evidence>
<dbReference type="Pfam" id="PF00563">
    <property type="entry name" value="EAL"/>
    <property type="match status" value="1"/>
</dbReference>
<dbReference type="CDD" id="cd01949">
    <property type="entry name" value="GGDEF"/>
    <property type="match status" value="1"/>
</dbReference>
<dbReference type="InterPro" id="IPR001633">
    <property type="entry name" value="EAL_dom"/>
</dbReference>
<reference evidence="5 6" key="1">
    <citation type="submission" date="2018-10" db="EMBL/GenBank/DDBJ databases">
        <title>Genomic Encyclopedia of Archaeal and Bacterial Type Strains, Phase II (KMG-II): from individual species to whole genera.</title>
        <authorList>
            <person name="Goeker M."/>
        </authorList>
    </citation>
    <scope>NUCLEOTIDE SEQUENCE [LARGE SCALE GENOMIC DNA]</scope>
    <source>
        <strain evidence="5 6">RP-AC37</strain>
    </source>
</reference>
<proteinExistence type="predicted"/>
<dbReference type="PANTHER" id="PTHR44757:SF2">
    <property type="entry name" value="BIOFILM ARCHITECTURE MAINTENANCE PROTEIN MBAA"/>
    <property type="match status" value="1"/>
</dbReference>
<keyword evidence="6" id="KW-1185">Reference proteome</keyword>
<dbReference type="SUPFAM" id="SSF55073">
    <property type="entry name" value="Nucleotide cyclase"/>
    <property type="match status" value="1"/>
</dbReference>
<accession>A0A420XLP7</accession>
<sequence length="769" mass="82494">MGGDRWQVAVALQYVLAGFALQLALLFLLWWQRRRADRHVLWLGLWCLSLVPLLISSAVLFDGVDAHADGELLLVRTVSLSVIATLALPAVHGVSRLPVPRRLTWAVAAYYCVRLALWVGTDLVYAHRRGPDGMPDYGPLVAVLGVPPALLVAVVVYQAARRTDDRFQRLTLMVGILVAAACNVASWVLTGEWSELLSSLWCVPLVLLLGLIGLHRVAATQAAEDRLLGRQAAVVALGRSALVNDADAPVETEAAGVLREHLGAESVALRRYAGDEPAADGVPGSRARRSGLHLQIDRETPLDDGEREFVDSVLQVVSASLDREAAEEELRRSALHDHLTGLPNRTLLQDRLERGLARAARGGGQLGVLFCDLDDFKHINDSHGHAAGDELLRAVAGHLTAMARSTDSVARFGGDEFVVVCESVTRLEDLLDVAHRLADAVRGIELPGVRAGQVSVSIGIASSDPQSTPTTLLRDADTAMYRAKERGTGVEVFSEALRSRLLRRTDVESGLARAVEAGEIVTHYQPVFEAETLRLSSVEALVRWRRGNVLLLPGEWIAIAEASGQIVGIGEQVLRTACCDQRELGVPVAVNVSARQLAVPSFLAGVERALAECRPGALVLEITESAVIDDVDHARGVLSQVRSMGVRVAMDDFGTGYSSLSALSRLPIDILKIDQAFVRRLHEEEGRAVVSTIVGLGGALGHDVVAEGVETPEQLDVLRELGCGYVQGFLTGRPVALEQLTGRSAHEPQGGTEPGAGSDVSSEQARNSA</sequence>
<feature type="domain" description="EAL" evidence="3">
    <location>
        <begin position="504"/>
        <end position="748"/>
    </location>
</feature>
<name>A0A420XLP7_9ACTN</name>
<keyword evidence="2" id="KW-0812">Transmembrane</keyword>
<evidence type="ECO:0000313" key="5">
    <source>
        <dbReference type="EMBL" id="RKS69358.1"/>
    </source>
</evidence>
<gene>
    <name evidence="5" type="ORF">CLV35_3535</name>
</gene>
<feature type="transmembrane region" description="Helical" evidence="2">
    <location>
        <begin position="172"/>
        <end position="190"/>
    </location>
</feature>
<dbReference type="NCBIfam" id="TIGR00254">
    <property type="entry name" value="GGDEF"/>
    <property type="match status" value="1"/>
</dbReference>
<dbReference type="InterPro" id="IPR029787">
    <property type="entry name" value="Nucleotide_cyclase"/>
</dbReference>
<keyword evidence="2" id="KW-0472">Membrane</keyword>
<evidence type="ECO:0000259" key="3">
    <source>
        <dbReference type="PROSITE" id="PS50883"/>
    </source>
</evidence>
<evidence type="ECO:0000259" key="4">
    <source>
        <dbReference type="PROSITE" id="PS50887"/>
    </source>
</evidence>
<dbReference type="Gene3D" id="3.20.20.450">
    <property type="entry name" value="EAL domain"/>
    <property type="match status" value="1"/>
</dbReference>
<feature type="domain" description="GGDEF" evidence="4">
    <location>
        <begin position="364"/>
        <end position="496"/>
    </location>
</feature>
<organism evidence="5 6">
    <name type="scientific">Motilibacter peucedani</name>
    <dbReference type="NCBI Taxonomy" id="598650"/>
    <lineage>
        <taxon>Bacteria</taxon>
        <taxon>Bacillati</taxon>
        <taxon>Actinomycetota</taxon>
        <taxon>Actinomycetes</taxon>
        <taxon>Motilibacterales</taxon>
        <taxon>Motilibacteraceae</taxon>
        <taxon>Motilibacter</taxon>
    </lineage>
</organism>
<dbReference type="PROSITE" id="PS50883">
    <property type="entry name" value="EAL"/>
    <property type="match status" value="1"/>
</dbReference>
<dbReference type="SUPFAM" id="SSF141868">
    <property type="entry name" value="EAL domain-like"/>
    <property type="match status" value="1"/>
</dbReference>
<dbReference type="FunFam" id="3.30.70.270:FF:000001">
    <property type="entry name" value="Diguanylate cyclase domain protein"/>
    <property type="match status" value="1"/>
</dbReference>
<dbReference type="Proteomes" id="UP000281955">
    <property type="component" value="Unassembled WGS sequence"/>
</dbReference>